<comment type="caution">
    <text evidence="1">The sequence shown here is derived from an EMBL/GenBank/DDBJ whole genome shotgun (WGS) entry which is preliminary data.</text>
</comment>
<evidence type="ECO:0000313" key="2">
    <source>
        <dbReference type="Proteomes" id="UP001433508"/>
    </source>
</evidence>
<reference evidence="2" key="1">
    <citation type="journal article" date="2024" name="Front. Bioeng. Biotechnol.">
        <title>Genome-scale model development and genomic sequencing of the oleaginous clade Lipomyces.</title>
        <authorList>
            <person name="Czajka J.J."/>
            <person name="Han Y."/>
            <person name="Kim J."/>
            <person name="Mondo S.J."/>
            <person name="Hofstad B.A."/>
            <person name="Robles A."/>
            <person name="Haridas S."/>
            <person name="Riley R."/>
            <person name="LaButti K."/>
            <person name="Pangilinan J."/>
            <person name="Andreopoulos W."/>
            <person name="Lipzen A."/>
            <person name="Yan J."/>
            <person name="Wang M."/>
            <person name="Ng V."/>
            <person name="Grigoriev I.V."/>
            <person name="Spatafora J.W."/>
            <person name="Magnuson J.K."/>
            <person name="Baker S.E."/>
            <person name="Pomraning K.R."/>
        </authorList>
    </citation>
    <scope>NUCLEOTIDE SEQUENCE [LARGE SCALE GENOMIC DNA]</scope>
    <source>
        <strain evidence="2">CBS 7786</strain>
    </source>
</reference>
<gene>
    <name evidence="1" type="ORF">V1525DRAFT_406613</name>
</gene>
<dbReference type="Proteomes" id="UP001433508">
    <property type="component" value="Unassembled WGS sequence"/>
</dbReference>
<proteinExistence type="predicted"/>
<protein>
    <submittedName>
        <fullName evidence="1">Uncharacterized protein</fullName>
    </submittedName>
</protein>
<sequence>MDTSRPVNNPELLFTFPGTGISEKESLTARKRKLPHAIRRHRVIRSCVNCHRRKVKCDKLTPACQNCVKLDLECQYYDNINDDLDILDELAPSAEGQEETDVDDAGRQRDDGSSGSPDQQELKNGVRRVNVGYLSVDPTTGGSRYTNGAFWGAYFKEMADTNSLLQSQNTAYSIDSIVQNETAASLMLSYYVSNPKAGMEILCSIIPEKSVADGLVEHYFFAVHPAIPILNRYKFMETYESFWVDFQNKSPVDRLFLPLLFVTLYGATLSICESSMFDIFSSPNEIITMGDAFERQKQNDASSREQRVLQNKYKLATEISLSVVHFPAQPSLQGLQTSVILNTSTTFHQSDSGTGNIAMLIRTAQMMGLHRDPSNFSVVLEPEDAQERRLIWWQLVHLDYASSMWQGLPPIVHRLENDVKLPSECVIANGKEDKDQVDCPVLMMNAISEGSLLNCMILLTAYGVKKCSIQQISALDEEILRVRPRIEARCRKLMLLKDSDMRGNMFKDWAFYMMHIVHEKAYTYLHHPNYLKDENINRKTPGQTEPSVRQNVLKAAVNTLYYYLGFSKMPDFVVYVWYIRFLQPYHAIIIVLQDLYLNEPVLPESGSTYIEDERLRVVEQVFQVLHLLRITEKSAVICHAWHSINKLRTGTWLKIGYLHPVGLPLVSRNLPPEYANLAPSSEEDHPAHTGTTLEALIQQQSCTTSDKSTTGDFVPPLSPNFEQLMTQSANVLAASDGDTYAGTRAEFANVTSLERPDQVTTGSGSCDLSSVHSSSSSSPNSILATVASNVSNTSSSPELLNSLAPESNLRYGPDVSDRRSAADEDTYDEYYKFAAQMENVDSWDRWDMLLKL</sequence>
<evidence type="ECO:0000313" key="1">
    <source>
        <dbReference type="EMBL" id="KAK9236537.1"/>
    </source>
</evidence>
<name>A0ACC3SY37_LIPKO</name>
<accession>A0ACC3SY37</accession>
<dbReference type="EMBL" id="MU971385">
    <property type="protein sequence ID" value="KAK9236537.1"/>
    <property type="molecule type" value="Genomic_DNA"/>
</dbReference>
<keyword evidence="2" id="KW-1185">Reference proteome</keyword>
<organism evidence="1 2">
    <name type="scientific">Lipomyces kononenkoae</name>
    <name type="common">Yeast</name>
    <dbReference type="NCBI Taxonomy" id="34357"/>
    <lineage>
        <taxon>Eukaryota</taxon>
        <taxon>Fungi</taxon>
        <taxon>Dikarya</taxon>
        <taxon>Ascomycota</taxon>
        <taxon>Saccharomycotina</taxon>
        <taxon>Lipomycetes</taxon>
        <taxon>Lipomycetales</taxon>
        <taxon>Lipomycetaceae</taxon>
        <taxon>Lipomyces</taxon>
    </lineage>
</organism>